<comment type="similarity">
    <text evidence="2">Belongs to the SusD family.</text>
</comment>
<dbReference type="InterPro" id="IPR033985">
    <property type="entry name" value="SusD-like_N"/>
</dbReference>
<evidence type="ECO:0000256" key="1">
    <source>
        <dbReference type="ARBA" id="ARBA00004442"/>
    </source>
</evidence>
<dbReference type="EMBL" id="MUGO01000003">
    <property type="protein sequence ID" value="PQA96330.1"/>
    <property type="molecule type" value="Genomic_DNA"/>
</dbReference>
<feature type="domain" description="RagB/SusD" evidence="7">
    <location>
        <begin position="376"/>
        <end position="516"/>
    </location>
</feature>
<keyword evidence="12" id="KW-1185">Reference proteome</keyword>
<evidence type="ECO:0000256" key="4">
    <source>
        <dbReference type="ARBA" id="ARBA00023136"/>
    </source>
</evidence>
<evidence type="ECO:0000259" key="7">
    <source>
        <dbReference type="Pfam" id="PF07980"/>
    </source>
</evidence>
<dbReference type="InterPro" id="IPR011990">
    <property type="entry name" value="TPR-like_helical_dom_sf"/>
</dbReference>
<dbReference type="Pfam" id="PF07980">
    <property type="entry name" value="SusD_RagB"/>
    <property type="match status" value="1"/>
</dbReference>
<dbReference type="Proteomes" id="UP000186246">
    <property type="component" value="Unassembled WGS sequence"/>
</dbReference>
<dbReference type="OrthoDB" id="630434at2"/>
<evidence type="ECO:0000259" key="8">
    <source>
        <dbReference type="Pfam" id="PF14322"/>
    </source>
</evidence>
<protein>
    <submittedName>
        <fullName evidence="10">Starch-binding associating with outer membrane</fullName>
    </submittedName>
</protein>
<keyword evidence="3 6" id="KW-0732">Signal</keyword>
<gene>
    <name evidence="9" type="ORF">B0A70_04215</name>
    <name evidence="10" type="ORF">SAMN05421796_101511</name>
</gene>
<feature type="chain" id="PRO_5044563673" evidence="6">
    <location>
        <begin position="22"/>
        <end position="516"/>
    </location>
</feature>
<name>A0A1N7KF89_9FLAO</name>
<evidence type="ECO:0000313" key="9">
    <source>
        <dbReference type="EMBL" id="PQA96330.1"/>
    </source>
</evidence>
<evidence type="ECO:0000256" key="6">
    <source>
        <dbReference type="SAM" id="SignalP"/>
    </source>
</evidence>
<dbReference type="EMBL" id="FTOJ01000001">
    <property type="protein sequence ID" value="SIS60276.1"/>
    <property type="molecule type" value="Genomic_DNA"/>
</dbReference>
<dbReference type="RefSeq" id="WP_076449476.1">
    <property type="nucleotide sequence ID" value="NZ_FTOJ01000001.1"/>
</dbReference>
<dbReference type="Gene3D" id="1.25.40.390">
    <property type="match status" value="1"/>
</dbReference>
<sequence>MKRIILSSILGLSLLSTSSLLNSCQDAIDVEQPGIITDEVVFTSASNLNSYLIGAVYASMEPSYEMYVSAVISDEVKPGRGSGGQEFQLHRFFLDNTDSYTRSIWYQNYRVINRVNRLLEGAENFTPPAADAALYNRVIAQARAIRAYSYLQLETYFSTDMTNPSALGVILSTSVAESTDKKPRSTNQQIYDLINSDLDYARSILTYTTDRYYVDKGFVNAVSARFNLYRGNTVLAKQYAQDVITNCGYGLSLATPITTGSSGAIGTATWNSAFYATASSFNPYRNMWTDNARGESIFSLNRLANGVGVSVGTYYNTNASNFSGVNMWNWGRNLFNLFNVDGDVRKFAYVDPTSVVDPNYMTSADPRNTDVLVVDKYPGKTSTTTRNDLKLFRLSEMYFILAESSVPSDLTAAAGYVQSVRAARNYSGTATTPVYTSPQVAYADILKERRIELALEGHRYIDLKRLASKAGVTMDRNQTDDIVTVSNLANGSHKYTLPIPLAEITANPNAQQNPGY</sequence>
<accession>A0A1N7KF89</accession>
<feature type="domain" description="SusD-like N-terminal" evidence="8">
    <location>
        <begin position="42"/>
        <end position="210"/>
    </location>
</feature>
<evidence type="ECO:0000256" key="5">
    <source>
        <dbReference type="ARBA" id="ARBA00023237"/>
    </source>
</evidence>
<dbReference type="InterPro" id="IPR012944">
    <property type="entry name" value="SusD_RagB_dom"/>
</dbReference>
<proteinExistence type="inferred from homology"/>
<comment type="subcellular location">
    <subcellularLocation>
        <location evidence="1">Cell outer membrane</location>
    </subcellularLocation>
</comment>
<evidence type="ECO:0000313" key="10">
    <source>
        <dbReference type="EMBL" id="SIS60276.1"/>
    </source>
</evidence>
<evidence type="ECO:0000313" key="11">
    <source>
        <dbReference type="Proteomes" id="UP000186246"/>
    </source>
</evidence>
<dbReference type="STRING" id="551459.SAMN05421796_101511"/>
<feature type="signal peptide" evidence="6">
    <location>
        <begin position="1"/>
        <end position="21"/>
    </location>
</feature>
<dbReference type="Pfam" id="PF14322">
    <property type="entry name" value="SusD-like_3"/>
    <property type="match status" value="1"/>
</dbReference>
<dbReference type="GO" id="GO:0009279">
    <property type="term" value="C:cell outer membrane"/>
    <property type="evidence" value="ECO:0007669"/>
    <property type="project" value="UniProtKB-SubCell"/>
</dbReference>
<reference evidence="9 12" key="1">
    <citation type="submission" date="2016-11" db="EMBL/GenBank/DDBJ databases">
        <title>Whole genomes of Flavobacteriaceae.</title>
        <authorList>
            <person name="Stine C."/>
            <person name="Li C."/>
            <person name="Tadesse D."/>
        </authorList>
    </citation>
    <scope>NUCLEOTIDE SEQUENCE [LARGE SCALE GENOMIC DNA]</scope>
    <source>
        <strain evidence="9 12">DSM 21068</strain>
    </source>
</reference>
<evidence type="ECO:0000256" key="3">
    <source>
        <dbReference type="ARBA" id="ARBA00022729"/>
    </source>
</evidence>
<keyword evidence="4" id="KW-0472">Membrane</keyword>
<organism evidence="10 11">
    <name type="scientific">Chryseobacterium piscicola</name>
    <dbReference type="NCBI Taxonomy" id="551459"/>
    <lineage>
        <taxon>Bacteria</taxon>
        <taxon>Pseudomonadati</taxon>
        <taxon>Bacteroidota</taxon>
        <taxon>Flavobacteriia</taxon>
        <taxon>Flavobacteriales</taxon>
        <taxon>Weeksellaceae</taxon>
        <taxon>Chryseobacterium group</taxon>
        <taxon>Chryseobacterium</taxon>
    </lineage>
</organism>
<reference evidence="10" key="2">
    <citation type="submission" date="2017-01" db="EMBL/GenBank/DDBJ databases">
        <authorList>
            <person name="Mah S.A."/>
            <person name="Swanson W.J."/>
            <person name="Moy G.W."/>
            <person name="Vacquier V.D."/>
        </authorList>
    </citation>
    <scope>NUCLEOTIDE SEQUENCE [LARGE SCALE GENOMIC DNA]</scope>
    <source>
        <strain evidence="10">DSM 21068</strain>
    </source>
</reference>
<reference evidence="11" key="3">
    <citation type="submission" date="2017-01" db="EMBL/GenBank/DDBJ databases">
        <authorList>
            <person name="Varghese N."/>
            <person name="Submissions S."/>
        </authorList>
    </citation>
    <scope>NUCLEOTIDE SEQUENCE [LARGE SCALE GENOMIC DNA]</scope>
    <source>
        <strain evidence="11">DSM 21068</strain>
    </source>
</reference>
<dbReference type="SUPFAM" id="SSF48452">
    <property type="entry name" value="TPR-like"/>
    <property type="match status" value="1"/>
</dbReference>
<evidence type="ECO:0000256" key="2">
    <source>
        <dbReference type="ARBA" id="ARBA00006275"/>
    </source>
</evidence>
<evidence type="ECO:0000313" key="12">
    <source>
        <dbReference type="Proteomes" id="UP000238314"/>
    </source>
</evidence>
<keyword evidence="5" id="KW-0998">Cell outer membrane</keyword>
<dbReference type="AlphaFoldDB" id="A0A1N7KF89"/>
<dbReference type="Proteomes" id="UP000238314">
    <property type="component" value="Unassembled WGS sequence"/>
</dbReference>